<evidence type="ECO:0000313" key="3">
    <source>
        <dbReference type="Proteomes" id="UP000800200"/>
    </source>
</evidence>
<feature type="compositionally biased region" description="Polar residues" evidence="1">
    <location>
        <begin position="32"/>
        <end position="44"/>
    </location>
</feature>
<feature type="compositionally biased region" description="Basic and acidic residues" evidence="1">
    <location>
        <begin position="14"/>
        <end position="30"/>
    </location>
</feature>
<dbReference type="EMBL" id="ML994697">
    <property type="protein sequence ID" value="KAF2176962.1"/>
    <property type="molecule type" value="Genomic_DNA"/>
</dbReference>
<feature type="region of interest" description="Disordered" evidence="1">
    <location>
        <begin position="1"/>
        <end position="44"/>
    </location>
</feature>
<evidence type="ECO:0000256" key="1">
    <source>
        <dbReference type="SAM" id="MobiDB-lite"/>
    </source>
</evidence>
<keyword evidence="3" id="KW-1185">Reference proteome</keyword>
<sequence length="111" mass="12437">MYPRASATYNTYRRNTERRQIVNIPKDRKASKTASQYSSTNDGSTQEFKFLTSIKRGSISLVKEFPVNKTSKAITRLTFPGTTGDKFPPVDAMSGWKHGDGNEQVIISSKD</sequence>
<dbReference type="AlphaFoldDB" id="A0A6A6DEZ1"/>
<feature type="region of interest" description="Disordered" evidence="1">
    <location>
        <begin position="80"/>
        <end position="111"/>
    </location>
</feature>
<organism evidence="2 3">
    <name type="scientific">Zopfia rhizophila CBS 207.26</name>
    <dbReference type="NCBI Taxonomy" id="1314779"/>
    <lineage>
        <taxon>Eukaryota</taxon>
        <taxon>Fungi</taxon>
        <taxon>Dikarya</taxon>
        <taxon>Ascomycota</taxon>
        <taxon>Pezizomycotina</taxon>
        <taxon>Dothideomycetes</taxon>
        <taxon>Dothideomycetes incertae sedis</taxon>
        <taxon>Zopfiaceae</taxon>
        <taxon>Zopfia</taxon>
    </lineage>
</organism>
<evidence type="ECO:0000313" key="2">
    <source>
        <dbReference type="EMBL" id="KAF2176962.1"/>
    </source>
</evidence>
<protein>
    <submittedName>
        <fullName evidence="2">Uncharacterized protein</fullName>
    </submittedName>
</protein>
<reference evidence="2" key="1">
    <citation type="journal article" date="2020" name="Stud. Mycol.">
        <title>101 Dothideomycetes genomes: a test case for predicting lifestyles and emergence of pathogens.</title>
        <authorList>
            <person name="Haridas S."/>
            <person name="Albert R."/>
            <person name="Binder M."/>
            <person name="Bloem J."/>
            <person name="Labutti K."/>
            <person name="Salamov A."/>
            <person name="Andreopoulos B."/>
            <person name="Baker S."/>
            <person name="Barry K."/>
            <person name="Bills G."/>
            <person name="Bluhm B."/>
            <person name="Cannon C."/>
            <person name="Castanera R."/>
            <person name="Culley D."/>
            <person name="Daum C."/>
            <person name="Ezra D."/>
            <person name="Gonzalez J."/>
            <person name="Henrissat B."/>
            <person name="Kuo A."/>
            <person name="Liang C."/>
            <person name="Lipzen A."/>
            <person name="Lutzoni F."/>
            <person name="Magnuson J."/>
            <person name="Mondo S."/>
            <person name="Nolan M."/>
            <person name="Ohm R."/>
            <person name="Pangilinan J."/>
            <person name="Park H.-J."/>
            <person name="Ramirez L."/>
            <person name="Alfaro M."/>
            <person name="Sun H."/>
            <person name="Tritt A."/>
            <person name="Yoshinaga Y."/>
            <person name="Zwiers L.-H."/>
            <person name="Turgeon B."/>
            <person name="Goodwin S."/>
            <person name="Spatafora J."/>
            <person name="Crous P."/>
            <person name="Grigoriev I."/>
        </authorList>
    </citation>
    <scope>NUCLEOTIDE SEQUENCE</scope>
    <source>
        <strain evidence="2">CBS 207.26</strain>
    </source>
</reference>
<gene>
    <name evidence="2" type="ORF">K469DRAFT_697603</name>
</gene>
<accession>A0A6A6DEZ1</accession>
<dbReference type="Proteomes" id="UP000800200">
    <property type="component" value="Unassembled WGS sequence"/>
</dbReference>
<proteinExistence type="predicted"/>
<name>A0A6A6DEZ1_9PEZI</name>